<evidence type="ECO:0000313" key="7">
    <source>
        <dbReference type="Proteomes" id="UP000799324"/>
    </source>
</evidence>
<feature type="domain" description="Cytochrome b5 heme-binding" evidence="5">
    <location>
        <begin position="70"/>
        <end position="146"/>
    </location>
</feature>
<dbReference type="InterPro" id="IPR018506">
    <property type="entry name" value="Cyt_B5_heme-BS"/>
</dbReference>
<dbReference type="GO" id="GO:0046872">
    <property type="term" value="F:metal ion binding"/>
    <property type="evidence" value="ECO:0007669"/>
    <property type="project" value="UniProtKB-UniRule"/>
</dbReference>
<keyword evidence="7" id="KW-1185">Reference proteome</keyword>
<dbReference type="Gene3D" id="3.10.120.10">
    <property type="entry name" value="Cytochrome b5-like heme/steroid binding domain"/>
    <property type="match status" value="1"/>
</dbReference>
<evidence type="ECO:0000256" key="3">
    <source>
        <dbReference type="ARBA" id="ARBA00023004"/>
    </source>
</evidence>
<keyword evidence="2 4" id="KW-0479">Metal-binding</keyword>
<dbReference type="SMART" id="SM01117">
    <property type="entry name" value="Cyt-b5"/>
    <property type="match status" value="1"/>
</dbReference>
<dbReference type="EMBL" id="MU004642">
    <property type="protein sequence ID" value="KAF2647289.1"/>
    <property type="molecule type" value="Genomic_DNA"/>
</dbReference>
<dbReference type="InterPro" id="IPR036400">
    <property type="entry name" value="Cyt_B5-like_heme/steroid_sf"/>
</dbReference>
<evidence type="ECO:0000259" key="5">
    <source>
        <dbReference type="PROSITE" id="PS50255"/>
    </source>
</evidence>
<keyword evidence="1 4" id="KW-0349">Heme</keyword>
<comment type="similarity">
    <text evidence="4">Belongs to the cytochrome b5 family.</text>
</comment>
<accession>A0A6A6SHQ1</accession>
<dbReference type="SUPFAM" id="SSF55856">
    <property type="entry name" value="Cytochrome b5-like heme/steroid binding domain"/>
    <property type="match status" value="1"/>
</dbReference>
<proteinExistence type="inferred from homology"/>
<dbReference type="PROSITE" id="PS00191">
    <property type="entry name" value="CYTOCHROME_B5_1"/>
    <property type="match status" value="1"/>
</dbReference>
<keyword evidence="3 4" id="KW-0408">Iron</keyword>
<evidence type="ECO:0000313" key="6">
    <source>
        <dbReference type="EMBL" id="KAF2647289.1"/>
    </source>
</evidence>
<dbReference type="PROSITE" id="PS50255">
    <property type="entry name" value="CYTOCHROME_B5_2"/>
    <property type="match status" value="1"/>
</dbReference>
<evidence type="ECO:0000256" key="4">
    <source>
        <dbReference type="RuleBase" id="RU362121"/>
    </source>
</evidence>
<dbReference type="GO" id="GO:0020037">
    <property type="term" value="F:heme binding"/>
    <property type="evidence" value="ECO:0007669"/>
    <property type="project" value="UniProtKB-UniRule"/>
</dbReference>
<evidence type="ECO:0000256" key="2">
    <source>
        <dbReference type="ARBA" id="ARBA00022723"/>
    </source>
</evidence>
<protein>
    <recommendedName>
        <fullName evidence="5">Cytochrome b5 heme-binding domain-containing protein</fullName>
    </recommendedName>
</protein>
<reference evidence="6" key="1">
    <citation type="journal article" date="2020" name="Stud. Mycol.">
        <title>101 Dothideomycetes genomes: a test case for predicting lifestyles and emergence of pathogens.</title>
        <authorList>
            <person name="Haridas S."/>
            <person name="Albert R."/>
            <person name="Binder M."/>
            <person name="Bloem J."/>
            <person name="Labutti K."/>
            <person name="Salamov A."/>
            <person name="Andreopoulos B."/>
            <person name="Baker S."/>
            <person name="Barry K."/>
            <person name="Bills G."/>
            <person name="Bluhm B."/>
            <person name="Cannon C."/>
            <person name="Castanera R."/>
            <person name="Culley D."/>
            <person name="Daum C."/>
            <person name="Ezra D."/>
            <person name="Gonzalez J."/>
            <person name="Henrissat B."/>
            <person name="Kuo A."/>
            <person name="Liang C."/>
            <person name="Lipzen A."/>
            <person name="Lutzoni F."/>
            <person name="Magnuson J."/>
            <person name="Mondo S."/>
            <person name="Nolan M."/>
            <person name="Ohm R."/>
            <person name="Pangilinan J."/>
            <person name="Park H.-J."/>
            <person name="Ramirez L."/>
            <person name="Alfaro M."/>
            <person name="Sun H."/>
            <person name="Tritt A."/>
            <person name="Yoshinaga Y."/>
            <person name="Zwiers L.-H."/>
            <person name="Turgeon B."/>
            <person name="Goodwin S."/>
            <person name="Spatafora J."/>
            <person name="Crous P."/>
            <person name="Grigoriev I."/>
        </authorList>
    </citation>
    <scope>NUCLEOTIDE SEQUENCE</scope>
    <source>
        <strain evidence="6">CBS 122681</strain>
    </source>
</reference>
<evidence type="ECO:0000256" key="1">
    <source>
        <dbReference type="ARBA" id="ARBA00022617"/>
    </source>
</evidence>
<sequence length="170" mass="19426">MGWMRAQRNDRKVLCAQSIASASPCDSKDKLASDQQNRVHIEDISTLQTPKHLQCPTLPFVSTSTPNADLPFLPATAITASPTHNQLYIVIDNIVYNCSSFVDEHPGGGQVIESFRAQDCSWQFWRFHSKDVMQAWGQPLRVARTEGVTNRWKERPRWVGLRRFRDRDEG</sequence>
<gene>
    <name evidence="6" type="ORF">K491DRAFT_699725</name>
</gene>
<organism evidence="6 7">
    <name type="scientific">Lophiostoma macrostomum CBS 122681</name>
    <dbReference type="NCBI Taxonomy" id="1314788"/>
    <lineage>
        <taxon>Eukaryota</taxon>
        <taxon>Fungi</taxon>
        <taxon>Dikarya</taxon>
        <taxon>Ascomycota</taxon>
        <taxon>Pezizomycotina</taxon>
        <taxon>Dothideomycetes</taxon>
        <taxon>Pleosporomycetidae</taxon>
        <taxon>Pleosporales</taxon>
        <taxon>Lophiostomataceae</taxon>
        <taxon>Lophiostoma</taxon>
    </lineage>
</organism>
<dbReference type="Proteomes" id="UP000799324">
    <property type="component" value="Unassembled WGS sequence"/>
</dbReference>
<dbReference type="Pfam" id="PF00173">
    <property type="entry name" value="Cyt-b5"/>
    <property type="match status" value="1"/>
</dbReference>
<dbReference type="AlphaFoldDB" id="A0A6A6SHQ1"/>
<dbReference type="OrthoDB" id="260519at2759"/>
<dbReference type="InterPro" id="IPR001199">
    <property type="entry name" value="Cyt_B5-like_heme/steroid-bd"/>
</dbReference>
<name>A0A6A6SHQ1_9PLEO</name>